<dbReference type="RefSeq" id="WP_007860373.1">
    <property type="nucleotide sequence ID" value="NZ_KQ235877.1"/>
</dbReference>
<dbReference type="GeneID" id="93162022"/>
<dbReference type="PROSITE" id="PS00061">
    <property type="entry name" value="ADH_SHORT"/>
    <property type="match status" value="1"/>
</dbReference>
<dbReference type="PANTHER" id="PTHR42760">
    <property type="entry name" value="SHORT-CHAIN DEHYDROGENASES/REDUCTASES FAMILY MEMBER"/>
    <property type="match status" value="1"/>
</dbReference>
<organism evidence="4 5">
    <name type="scientific">[Clostridium] citroniae WAL-19142</name>
    <dbReference type="NCBI Taxonomy" id="742734"/>
    <lineage>
        <taxon>Bacteria</taxon>
        <taxon>Bacillati</taxon>
        <taxon>Bacillota</taxon>
        <taxon>Clostridia</taxon>
        <taxon>Lachnospirales</taxon>
        <taxon>Lachnospiraceae</taxon>
        <taxon>Enterocloster</taxon>
    </lineage>
</organism>
<accession>A0A0J9C6I5</accession>
<dbReference type="PRINTS" id="PR00081">
    <property type="entry name" value="GDHRDH"/>
</dbReference>
<dbReference type="GO" id="GO:0008206">
    <property type="term" value="P:bile acid metabolic process"/>
    <property type="evidence" value="ECO:0007669"/>
    <property type="project" value="UniProtKB-ARBA"/>
</dbReference>
<comment type="similarity">
    <text evidence="1 3">Belongs to the short-chain dehydrogenases/reductases (SDR) family.</text>
</comment>
<protein>
    <recommendedName>
        <fullName evidence="6">3-oxoacyl-[acyl-carrier-protein] reductase</fullName>
    </recommendedName>
</protein>
<sequence>METRVIEQTMYNYFKLVGKTAIVTGAGNGIGRGIAKVLAGLGVNVVACDIEKENVEDVVEEITSQGLFAVAVYCDVRKYEDIQNVIRTAVDTYGTVDILVNDAAGCGGGVTIDDITEEEWMRLIELNLNSVYRFTMSVLPLMRAKKSGKIVNISSGAGIVGDFSDPHYAAAKGGVIAFSKEIAHEVAKDHINVNCVAPGLVDTRMARIRPWEDEIADTLWHRVGQPEDIAYAVAYMASAASDYCTGQVLSPNGGAWMQ</sequence>
<proteinExistence type="inferred from homology"/>
<evidence type="ECO:0000313" key="4">
    <source>
        <dbReference type="EMBL" id="KMW20026.1"/>
    </source>
</evidence>
<dbReference type="CDD" id="cd05233">
    <property type="entry name" value="SDR_c"/>
    <property type="match status" value="1"/>
</dbReference>
<dbReference type="Gene3D" id="3.40.50.720">
    <property type="entry name" value="NAD(P)-binding Rossmann-like Domain"/>
    <property type="match status" value="1"/>
</dbReference>
<dbReference type="InterPro" id="IPR002347">
    <property type="entry name" value="SDR_fam"/>
</dbReference>
<dbReference type="Pfam" id="PF00106">
    <property type="entry name" value="adh_short"/>
    <property type="match status" value="1"/>
</dbReference>
<dbReference type="PRINTS" id="PR00080">
    <property type="entry name" value="SDRFAMILY"/>
</dbReference>
<reference evidence="4 5" key="1">
    <citation type="submission" date="2011-04" db="EMBL/GenBank/DDBJ databases">
        <title>The Genome Sequence of Clostridium citroniae WAL-19142.</title>
        <authorList>
            <consortium name="The Broad Institute Genome Sequencing Platform"/>
            <person name="Earl A."/>
            <person name="Ward D."/>
            <person name="Feldgarden M."/>
            <person name="Gevers D."/>
            <person name="Warren Y.A."/>
            <person name="Tyrrell K.L."/>
            <person name="Citron D.M."/>
            <person name="Goldstein E.J."/>
            <person name="Daigneault M."/>
            <person name="Allen-Vercoe E."/>
            <person name="Young S.K."/>
            <person name="Zeng Q."/>
            <person name="Gargeya S."/>
            <person name="Fitzgerald M."/>
            <person name="Haas B."/>
            <person name="Abouelleil A."/>
            <person name="Alvarado L."/>
            <person name="Arachchi H.M."/>
            <person name="Berlin A."/>
            <person name="Brown A."/>
            <person name="Chapman S.B."/>
            <person name="Chen Z."/>
            <person name="Dunbar C."/>
            <person name="Freedman E."/>
            <person name="Gearin G."/>
            <person name="Gellesch M."/>
            <person name="Goldberg J."/>
            <person name="Griggs A."/>
            <person name="Gujja S."/>
            <person name="Heilman E.R."/>
            <person name="Heiman D."/>
            <person name="Howarth C."/>
            <person name="Larson L."/>
            <person name="Lui A."/>
            <person name="MacDonald P.J."/>
            <person name="Mehta T."/>
            <person name="Montmayeur A."/>
            <person name="Murphy C."/>
            <person name="Neiman D."/>
            <person name="Pearson M."/>
            <person name="Priest M."/>
            <person name="Roberts A."/>
            <person name="Saif S."/>
            <person name="Shea T."/>
            <person name="Shenoy N."/>
            <person name="Sisk P."/>
            <person name="Stolte C."/>
            <person name="Sykes S."/>
            <person name="White J."/>
            <person name="Yandava C."/>
            <person name="Wortman J."/>
            <person name="Nusbaum C."/>
            <person name="Birren B."/>
        </authorList>
    </citation>
    <scope>NUCLEOTIDE SEQUENCE [LARGE SCALE GENOMIC DNA]</scope>
    <source>
        <strain evidence="4 5">WAL-19142</strain>
    </source>
</reference>
<evidence type="ECO:0000256" key="3">
    <source>
        <dbReference type="RuleBase" id="RU000363"/>
    </source>
</evidence>
<evidence type="ECO:0008006" key="6">
    <source>
        <dbReference type="Google" id="ProtNLM"/>
    </source>
</evidence>
<evidence type="ECO:0000256" key="2">
    <source>
        <dbReference type="ARBA" id="ARBA00023002"/>
    </source>
</evidence>
<dbReference type="Proteomes" id="UP000037392">
    <property type="component" value="Unassembled WGS sequence"/>
</dbReference>
<keyword evidence="2" id="KW-0560">Oxidoreductase</keyword>
<dbReference type="PATRIC" id="fig|742734.4.peg.2188"/>
<dbReference type="InterPro" id="IPR020904">
    <property type="entry name" value="Sc_DH/Rdtase_CS"/>
</dbReference>
<dbReference type="PANTHER" id="PTHR42760:SF133">
    <property type="entry name" value="3-OXOACYL-[ACYL-CARRIER-PROTEIN] REDUCTASE"/>
    <property type="match status" value="1"/>
</dbReference>
<dbReference type="FunFam" id="3.40.50.720:FF:000084">
    <property type="entry name" value="Short-chain dehydrogenase reductase"/>
    <property type="match status" value="1"/>
</dbReference>
<dbReference type="AlphaFoldDB" id="A0A0J9C6I5"/>
<comment type="caution">
    <text evidence="4">The sequence shown here is derived from an EMBL/GenBank/DDBJ whole genome shotgun (WGS) entry which is preliminary data.</text>
</comment>
<dbReference type="EMBL" id="ADLK01000019">
    <property type="protein sequence ID" value="KMW20026.1"/>
    <property type="molecule type" value="Genomic_DNA"/>
</dbReference>
<dbReference type="GO" id="GO:0016616">
    <property type="term" value="F:oxidoreductase activity, acting on the CH-OH group of donors, NAD or NADP as acceptor"/>
    <property type="evidence" value="ECO:0007669"/>
    <property type="project" value="TreeGrafter"/>
</dbReference>
<gene>
    <name evidence="4" type="ORF">HMPREF9470_02041</name>
</gene>
<evidence type="ECO:0000313" key="5">
    <source>
        <dbReference type="Proteomes" id="UP000037392"/>
    </source>
</evidence>
<name>A0A0J9C6I5_9FIRM</name>
<evidence type="ECO:0000256" key="1">
    <source>
        <dbReference type="ARBA" id="ARBA00006484"/>
    </source>
</evidence>
<dbReference type="SUPFAM" id="SSF51735">
    <property type="entry name" value="NAD(P)-binding Rossmann-fold domains"/>
    <property type="match status" value="1"/>
</dbReference>
<dbReference type="InterPro" id="IPR036291">
    <property type="entry name" value="NAD(P)-bd_dom_sf"/>
</dbReference>